<dbReference type="PaxDb" id="572546-Arcpr_0808"/>
<sequence length="111" mass="12598">MLSRIYQILSILDDPSLIFIGVFRIDGDPILVRCKDKIILLKIVDWLDGHIKASLDMIVAEELGEIGTKFKDLFVRLVPLSKTLVLVMIANEEMSLYKFEMDISSLRSALS</sequence>
<organism evidence="1 2">
    <name type="scientific">Archaeoglobus profundus (strain DSM 5631 / JCM 9629 / NBRC 100127 / Av18)</name>
    <dbReference type="NCBI Taxonomy" id="572546"/>
    <lineage>
        <taxon>Archaea</taxon>
        <taxon>Methanobacteriati</taxon>
        <taxon>Methanobacteriota</taxon>
        <taxon>Archaeoglobi</taxon>
        <taxon>Archaeoglobales</taxon>
        <taxon>Archaeoglobaceae</taxon>
        <taxon>Archaeoglobus</taxon>
    </lineage>
</organism>
<dbReference type="KEGG" id="apo:Arcpr_0808"/>
<dbReference type="EMBL" id="CP001857">
    <property type="protein sequence ID" value="ADB57871.1"/>
    <property type="molecule type" value="Genomic_DNA"/>
</dbReference>
<proteinExistence type="predicted"/>
<evidence type="ECO:0000313" key="2">
    <source>
        <dbReference type="Proteomes" id="UP000001901"/>
    </source>
</evidence>
<reference evidence="1 2" key="1">
    <citation type="journal article" date="2010" name="Stand. Genomic Sci.">
        <title>Complete genome sequence of Archaeoglobus profundus type strain (AV18).</title>
        <authorList>
            <person name="von Jan M."/>
            <person name="Lapidus A."/>
            <person name="Del Rio T.G."/>
            <person name="Copeland A."/>
            <person name="Tice H."/>
            <person name="Cheng J.F."/>
            <person name="Lucas S."/>
            <person name="Chen F."/>
            <person name="Nolan M."/>
            <person name="Goodwin L."/>
            <person name="Han C."/>
            <person name="Pitluck S."/>
            <person name="Liolios K."/>
            <person name="Ivanova N."/>
            <person name="Mavromatis K."/>
            <person name="Ovchinnikova G."/>
            <person name="Chertkov O."/>
            <person name="Pati A."/>
            <person name="Chen A."/>
            <person name="Palaniappan K."/>
            <person name="Land M."/>
            <person name="Hauser L."/>
            <person name="Chang Y.J."/>
            <person name="Jeffries C.D."/>
            <person name="Saunders E."/>
            <person name="Brettin T."/>
            <person name="Detter J.C."/>
            <person name="Chain P."/>
            <person name="Eichinger K."/>
            <person name="Huber H."/>
            <person name="Spring S."/>
            <person name="Rohde M."/>
            <person name="Goker M."/>
            <person name="Wirth R."/>
            <person name="Woyke T."/>
            <person name="Bristow J."/>
            <person name="Eisen J.A."/>
            <person name="Markowitz V."/>
            <person name="Hugenholtz P."/>
            <person name="Kyrpides N.C."/>
            <person name="Klenk H.P."/>
        </authorList>
    </citation>
    <scope>NUCLEOTIDE SEQUENCE [LARGE SCALE GENOMIC DNA]</scope>
    <source>
        <strain evidence="2">DSM 5631 / JCM 9629 / NBRC 100127 / Av18</strain>
    </source>
</reference>
<keyword evidence="2" id="KW-1185">Reference proteome</keyword>
<evidence type="ECO:0000313" key="1">
    <source>
        <dbReference type="EMBL" id="ADB57871.1"/>
    </source>
</evidence>
<dbReference type="AlphaFoldDB" id="D2RHU6"/>
<dbReference type="RefSeq" id="WP_012940207.1">
    <property type="nucleotide sequence ID" value="NC_013741.1"/>
</dbReference>
<accession>D2RHU6</accession>
<dbReference type="Proteomes" id="UP000001901">
    <property type="component" value="Chromosome"/>
</dbReference>
<dbReference type="eggNOG" id="arCOG10224">
    <property type="taxonomic scope" value="Archaea"/>
</dbReference>
<dbReference type="STRING" id="572546.Arcpr_0808"/>
<gene>
    <name evidence="1" type="ordered locus">Arcpr_0808</name>
</gene>
<name>D2RHU6_ARCPA</name>
<dbReference type="GeneID" id="8739469"/>
<protein>
    <submittedName>
        <fullName evidence="1">Uncharacterized protein</fullName>
    </submittedName>
</protein>
<dbReference type="HOGENOM" id="CLU_165869_0_0_2"/>